<sequence>MPIEWCPRGTIKGIPCLHQHILDKNPEEGGLRHTKAEQDTEKRSEEGERTGEGGEYACDNTGSVDRRKENVEQRLAEGTERKQNADEVDEFQFQESAARHVPGGT</sequence>
<name>A0AAV7SKT9_PLEWA</name>
<organism evidence="2 3">
    <name type="scientific">Pleurodeles waltl</name>
    <name type="common">Iberian ribbed newt</name>
    <dbReference type="NCBI Taxonomy" id="8319"/>
    <lineage>
        <taxon>Eukaryota</taxon>
        <taxon>Metazoa</taxon>
        <taxon>Chordata</taxon>
        <taxon>Craniata</taxon>
        <taxon>Vertebrata</taxon>
        <taxon>Euteleostomi</taxon>
        <taxon>Amphibia</taxon>
        <taxon>Batrachia</taxon>
        <taxon>Caudata</taxon>
        <taxon>Salamandroidea</taxon>
        <taxon>Salamandridae</taxon>
        <taxon>Pleurodelinae</taxon>
        <taxon>Pleurodeles</taxon>
    </lineage>
</organism>
<reference evidence="2" key="1">
    <citation type="journal article" date="2022" name="bioRxiv">
        <title>Sequencing and chromosome-scale assembly of the giantPleurodeles waltlgenome.</title>
        <authorList>
            <person name="Brown T."/>
            <person name="Elewa A."/>
            <person name="Iarovenko S."/>
            <person name="Subramanian E."/>
            <person name="Araus A.J."/>
            <person name="Petzold A."/>
            <person name="Susuki M."/>
            <person name="Suzuki K.-i.T."/>
            <person name="Hayashi T."/>
            <person name="Toyoda A."/>
            <person name="Oliveira C."/>
            <person name="Osipova E."/>
            <person name="Leigh N.D."/>
            <person name="Simon A."/>
            <person name="Yun M.H."/>
        </authorList>
    </citation>
    <scope>NUCLEOTIDE SEQUENCE</scope>
    <source>
        <strain evidence="2">20211129_DDA</strain>
        <tissue evidence="2">Liver</tissue>
    </source>
</reference>
<feature type="compositionally biased region" description="Basic and acidic residues" evidence="1">
    <location>
        <begin position="23"/>
        <end position="52"/>
    </location>
</feature>
<feature type="compositionally biased region" description="Basic and acidic residues" evidence="1">
    <location>
        <begin position="64"/>
        <end position="85"/>
    </location>
</feature>
<dbReference type="EMBL" id="JANPWB010000008">
    <property type="protein sequence ID" value="KAJ1164699.1"/>
    <property type="molecule type" value="Genomic_DNA"/>
</dbReference>
<evidence type="ECO:0000313" key="2">
    <source>
        <dbReference type="EMBL" id="KAJ1164699.1"/>
    </source>
</evidence>
<accession>A0AAV7SKT9</accession>
<keyword evidence="3" id="KW-1185">Reference proteome</keyword>
<feature type="region of interest" description="Disordered" evidence="1">
    <location>
        <begin position="23"/>
        <end position="105"/>
    </location>
</feature>
<evidence type="ECO:0000313" key="3">
    <source>
        <dbReference type="Proteomes" id="UP001066276"/>
    </source>
</evidence>
<evidence type="ECO:0000256" key="1">
    <source>
        <dbReference type="SAM" id="MobiDB-lite"/>
    </source>
</evidence>
<comment type="caution">
    <text evidence="2">The sequence shown here is derived from an EMBL/GenBank/DDBJ whole genome shotgun (WGS) entry which is preliminary data.</text>
</comment>
<protein>
    <submittedName>
        <fullName evidence="2">Uncharacterized protein</fullName>
    </submittedName>
</protein>
<dbReference type="Proteomes" id="UP001066276">
    <property type="component" value="Chromosome 4_2"/>
</dbReference>
<gene>
    <name evidence="2" type="ORF">NDU88_005133</name>
</gene>
<proteinExistence type="predicted"/>
<dbReference type="AlphaFoldDB" id="A0AAV7SKT9"/>